<evidence type="ECO:0000313" key="1">
    <source>
        <dbReference type="EMBL" id="AIF41804.1"/>
    </source>
</evidence>
<proteinExistence type="predicted"/>
<keyword evidence="2" id="KW-1185">Reference proteome</keyword>
<dbReference type="AlphaFoldDB" id="A0A075JIN1"/>
<dbReference type="HOGENOM" id="CLU_1459055_0_0_11"/>
<dbReference type="EMBL" id="CP008889">
    <property type="protein sequence ID" value="AIF41804.1"/>
    <property type="molecule type" value="Genomic_DNA"/>
</dbReference>
<accession>A0A075JIN1</accession>
<gene>
    <name evidence="1" type="ORF">HX89_13750</name>
</gene>
<evidence type="ECO:0000313" key="2">
    <source>
        <dbReference type="Proteomes" id="UP000027986"/>
    </source>
</evidence>
<dbReference type="KEGG" id="dni:HX89_13750"/>
<organism evidence="1 2">
    <name type="scientific">Dermacoccus nishinomiyaensis</name>
    <dbReference type="NCBI Taxonomy" id="1274"/>
    <lineage>
        <taxon>Bacteria</taxon>
        <taxon>Bacillati</taxon>
        <taxon>Actinomycetota</taxon>
        <taxon>Actinomycetes</taxon>
        <taxon>Micrococcales</taxon>
        <taxon>Dermacoccaceae</taxon>
        <taxon>Dermacoccus</taxon>
    </lineage>
</organism>
<dbReference type="Proteomes" id="UP000027986">
    <property type="component" value="Chromosome"/>
</dbReference>
<protein>
    <submittedName>
        <fullName evidence="1">Uncharacterized protein</fullName>
    </submittedName>
</protein>
<name>A0A075JIN1_9MICO</name>
<reference evidence="1 2" key="1">
    <citation type="submission" date="2014-07" db="EMBL/GenBank/DDBJ databases">
        <title>Genome Sequencing of Dermacoccus nishinomiyaensis.</title>
        <authorList>
            <person name="Hong K.W."/>
            <person name="Chan K.G."/>
        </authorList>
    </citation>
    <scope>NUCLEOTIDE SEQUENCE [LARGE SCALE GENOMIC DNA]</scope>
    <source>
        <strain evidence="1 2">M25</strain>
    </source>
</reference>
<sequence>MLTGLLDEPSHVDDATRAPELFPDVLPAMVDLAERGSVNLIHYAPMPAGHEHVLPPFAAHVDAPGAPSDLPPELHDTEADLNWLATFERIDAVIAESGSAPDDVVLISNTVGPFAKAAERGWLTVWLNRDRVANLSETMPSAEIHSLLDLPEALDAIDEARAIIAGLMPSSEATIATALDGVTPA</sequence>